<dbReference type="SUPFAM" id="SSF51215">
    <property type="entry name" value="Regulatory protein AraC"/>
    <property type="match status" value="1"/>
</dbReference>
<dbReference type="SMART" id="SM00342">
    <property type="entry name" value="HTH_ARAC"/>
    <property type="match status" value="1"/>
</dbReference>
<dbReference type="EMBL" id="JAAEEH010000006">
    <property type="protein sequence ID" value="NDL66810.1"/>
    <property type="molecule type" value="Genomic_DNA"/>
</dbReference>
<proteinExistence type="predicted"/>
<reference evidence="5 6" key="1">
    <citation type="submission" date="2020-01" db="EMBL/GenBank/DDBJ databases">
        <title>Anaeroalcalibacter tamaniensis gen. nov., sp. nov., moderately halophilic strictly anaerobic fermenter bacterium from mud volcano of Taman peninsula.</title>
        <authorList>
            <person name="Frolova A."/>
            <person name="Merkel A.Y."/>
            <person name="Slobodkin A.I."/>
        </authorList>
    </citation>
    <scope>NUCLEOTIDE SEQUENCE [LARGE SCALE GENOMIC DNA]</scope>
    <source>
        <strain evidence="5 6">F-3ap</strain>
    </source>
</reference>
<dbReference type="Pfam" id="PF02311">
    <property type="entry name" value="AraC_binding"/>
    <property type="match status" value="1"/>
</dbReference>
<dbReference type="AlphaFoldDB" id="A0A7X5HUE1"/>
<dbReference type="InterPro" id="IPR037923">
    <property type="entry name" value="HTH-like"/>
</dbReference>
<keyword evidence="6" id="KW-1185">Reference proteome</keyword>
<sequence length="287" mass="32784">MIQCFNNHRFTSRFEGDAPPRLLYSCRTEERHRGMPRVMHMHEDRAELVFITSGTGIHHIGGRQFETKKGDLLLYDAGVVHDETANPNESLNVYGIAVSGLRLPGRPLNHFTFENTTPVVAVGDRFEEFDQLLGMIHSHTVSDNRGDAEFANYLLRAAIVLIDDLLHIQAAAMQTEQKVMVERIQAFLDKHYMEEVTLAQIAEHLNINQYYMSHLFKEAMGFSPMQYVIRRRIGEAQNLLINTDASVTNIAVTVGYNNSNHFHAAFQKMVGMTPAKYRKYWTDINAE</sequence>
<dbReference type="GO" id="GO:0003700">
    <property type="term" value="F:DNA-binding transcription factor activity"/>
    <property type="evidence" value="ECO:0007669"/>
    <property type="project" value="InterPro"/>
</dbReference>
<evidence type="ECO:0000259" key="4">
    <source>
        <dbReference type="PROSITE" id="PS01124"/>
    </source>
</evidence>
<dbReference type="PANTHER" id="PTHR43280">
    <property type="entry name" value="ARAC-FAMILY TRANSCRIPTIONAL REGULATOR"/>
    <property type="match status" value="1"/>
</dbReference>
<keyword evidence="3" id="KW-0804">Transcription</keyword>
<dbReference type="InterPro" id="IPR018060">
    <property type="entry name" value="HTH_AraC"/>
</dbReference>
<feature type="domain" description="HTH araC/xylS-type" evidence="4">
    <location>
        <begin position="182"/>
        <end position="280"/>
    </location>
</feature>
<evidence type="ECO:0000313" key="6">
    <source>
        <dbReference type="Proteomes" id="UP000461585"/>
    </source>
</evidence>
<dbReference type="Pfam" id="PF12833">
    <property type="entry name" value="HTH_18"/>
    <property type="match status" value="1"/>
</dbReference>
<dbReference type="PANTHER" id="PTHR43280:SF28">
    <property type="entry name" value="HTH-TYPE TRANSCRIPTIONAL ACTIVATOR RHAS"/>
    <property type="match status" value="1"/>
</dbReference>
<gene>
    <name evidence="5" type="ORF">GXN74_03500</name>
</gene>
<name>A0A7X5HUE1_9FIRM</name>
<evidence type="ECO:0000256" key="2">
    <source>
        <dbReference type="ARBA" id="ARBA00023125"/>
    </source>
</evidence>
<evidence type="ECO:0000256" key="1">
    <source>
        <dbReference type="ARBA" id="ARBA00023015"/>
    </source>
</evidence>
<keyword evidence="2" id="KW-0238">DNA-binding</keyword>
<organism evidence="5 6">
    <name type="scientific">Anaerotalea alkaliphila</name>
    <dbReference type="NCBI Taxonomy" id="2662126"/>
    <lineage>
        <taxon>Bacteria</taxon>
        <taxon>Bacillati</taxon>
        <taxon>Bacillota</taxon>
        <taxon>Clostridia</taxon>
        <taxon>Eubacteriales</taxon>
        <taxon>Anaerotalea</taxon>
    </lineage>
</organism>
<dbReference type="Gene3D" id="1.10.10.60">
    <property type="entry name" value="Homeodomain-like"/>
    <property type="match status" value="2"/>
</dbReference>
<comment type="caution">
    <text evidence="5">The sequence shown here is derived from an EMBL/GenBank/DDBJ whole genome shotgun (WGS) entry which is preliminary data.</text>
</comment>
<evidence type="ECO:0000313" key="5">
    <source>
        <dbReference type="EMBL" id="NDL66810.1"/>
    </source>
</evidence>
<dbReference type="PROSITE" id="PS01124">
    <property type="entry name" value="HTH_ARAC_FAMILY_2"/>
    <property type="match status" value="1"/>
</dbReference>
<dbReference type="InterPro" id="IPR003313">
    <property type="entry name" value="AraC-bd"/>
</dbReference>
<dbReference type="Gene3D" id="2.60.120.10">
    <property type="entry name" value="Jelly Rolls"/>
    <property type="match status" value="1"/>
</dbReference>
<accession>A0A7X5HUE1</accession>
<evidence type="ECO:0000256" key="3">
    <source>
        <dbReference type="ARBA" id="ARBA00023163"/>
    </source>
</evidence>
<dbReference type="InterPro" id="IPR020449">
    <property type="entry name" value="Tscrpt_reg_AraC-type_HTH"/>
</dbReference>
<dbReference type="PROSITE" id="PS00041">
    <property type="entry name" value="HTH_ARAC_FAMILY_1"/>
    <property type="match status" value="1"/>
</dbReference>
<dbReference type="RefSeq" id="WP_162369538.1">
    <property type="nucleotide sequence ID" value="NZ_JAAEEH010000006.1"/>
</dbReference>
<dbReference type="GO" id="GO:0043565">
    <property type="term" value="F:sequence-specific DNA binding"/>
    <property type="evidence" value="ECO:0007669"/>
    <property type="project" value="InterPro"/>
</dbReference>
<dbReference type="InterPro" id="IPR014710">
    <property type="entry name" value="RmlC-like_jellyroll"/>
</dbReference>
<keyword evidence="1" id="KW-0805">Transcription regulation</keyword>
<dbReference type="Proteomes" id="UP000461585">
    <property type="component" value="Unassembled WGS sequence"/>
</dbReference>
<dbReference type="SUPFAM" id="SSF46689">
    <property type="entry name" value="Homeodomain-like"/>
    <property type="match status" value="2"/>
</dbReference>
<dbReference type="InterPro" id="IPR009057">
    <property type="entry name" value="Homeodomain-like_sf"/>
</dbReference>
<protein>
    <submittedName>
        <fullName evidence="5">AraC family transcriptional regulator</fullName>
    </submittedName>
</protein>
<dbReference type="InterPro" id="IPR018062">
    <property type="entry name" value="HTH_AraC-typ_CS"/>
</dbReference>
<dbReference type="PRINTS" id="PR00032">
    <property type="entry name" value="HTHARAC"/>
</dbReference>